<comment type="caution">
    <text evidence="5">The sequence shown here is derived from an EMBL/GenBank/DDBJ whole genome shotgun (WGS) entry which is preliminary data.</text>
</comment>
<keyword evidence="1" id="KW-0677">Repeat</keyword>
<dbReference type="EMBL" id="JAHSPG010000015">
    <property type="protein sequence ID" value="MBV4359393.1"/>
    <property type="molecule type" value="Genomic_DNA"/>
</dbReference>
<dbReference type="Pfam" id="PF14559">
    <property type="entry name" value="TPR_19"/>
    <property type="match status" value="2"/>
</dbReference>
<evidence type="ECO:0000256" key="1">
    <source>
        <dbReference type="ARBA" id="ARBA00022737"/>
    </source>
</evidence>
<dbReference type="PANTHER" id="PTHR44858">
    <property type="entry name" value="TETRATRICOPEPTIDE REPEAT PROTEIN 6"/>
    <property type="match status" value="1"/>
</dbReference>
<accession>A0A9E2SAC2</accession>
<feature type="transmembrane region" description="Helical" evidence="4">
    <location>
        <begin position="6"/>
        <end position="23"/>
    </location>
</feature>
<dbReference type="InterPro" id="IPR019734">
    <property type="entry name" value="TPR_rpt"/>
</dbReference>
<dbReference type="AlphaFoldDB" id="A0A9E2SAC2"/>
<organism evidence="5 6">
    <name type="scientific">Pinibacter aurantiacus</name>
    <dbReference type="NCBI Taxonomy" id="2851599"/>
    <lineage>
        <taxon>Bacteria</taxon>
        <taxon>Pseudomonadati</taxon>
        <taxon>Bacteroidota</taxon>
        <taxon>Chitinophagia</taxon>
        <taxon>Chitinophagales</taxon>
        <taxon>Chitinophagaceae</taxon>
        <taxon>Pinibacter</taxon>
    </lineage>
</organism>
<reference evidence="5" key="1">
    <citation type="submission" date="2021-06" db="EMBL/GenBank/DDBJ databases">
        <authorList>
            <person name="Huq M.A."/>
        </authorList>
    </citation>
    <scope>NUCLEOTIDE SEQUENCE</scope>
    <source>
        <strain evidence="5">MAH-26</strain>
    </source>
</reference>
<dbReference type="InterPro" id="IPR050498">
    <property type="entry name" value="Ycf3"/>
</dbReference>
<dbReference type="PANTHER" id="PTHR44858:SF1">
    <property type="entry name" value="UDP-N-ACETYLGLUCOSAMINE--PEPTIDE N-ACETYLGLUCOSAMINYLTRANSFERASE SPINDLY-RELATED"/>
    <property type="match status" value="1"/>
</dbReference>
<sequence>MERNFYIFTFFMLAIVLIGCNFFDKKGKSENEKILKSPPFDVLTDSIRLLPDNADLYKQRAGLLSQKGFHELATEDFKKAWSLQPDEITATSYASNLMITGNLNEALDLLHQCMKMYPANTDFKRKIAEIYVSEGKREDALALYDDMISKDSNDFEAWYEKGTLLAALADTTQAIADLEKSYTIQPLQLSGLALANLYAETKNKKTLSLCDALLKADSTGELIDAVFLKGVYYSNINDYANAVAQFDQCIKIDWKFTDAYIEKGILFIEQKKPQEAITTLQLATTVSNTDADVYYWLGRAYEAAGNKEEALNNYIRASQLDRNFTEAKEGIKRVKG</sequence>
<dbReference type="Pfam" id="PF13181">
    <property type="entry name" value="TPR_8"/>
    <property type="match status" value="1"/>
</dbReference>
<keyword evidence="2 3" id="KW-0802">TPR repeat</keyword>
<keyword evidence="4" id="KW-0472">Membrane</keyword>
<name>A0A9E2SAC2_9BACT</name>
<evidence type="ECO:0000313" key="6">
    <source>
        <dbReference type="Proteomes" id="UP000812270"/>
    </source>
</evidence>
<dbReference type="Proteomes" id="UP000812270">
    <property type="component" value="Unassembled WGS sequence"/>
</dbReference>
<evidence type="ECO:0000256" key="2">
    <source>
        <dbReference type="ARBA" id="ARBA00022803"/>
    </source>
</evidence>
<evidence type="ECO:0000256" key="4">
    <source>
        <dbReference type="SAM" id="Phobius"/>
    </source>
</evidence>
<keyword evidence="4" id="KW-0812">Transmembrane</keyword>
<evidence type="ECO:0000313" key="5">
    <source>
        <dbReference type="EMBL" id="MBV4359393.1"/>
    </source>
</evidence>
<gene>
    <name evidence="5" type="ORF">KTO63_19645</name>
</gene>
<keyword evidence="4" id="KW-1133">Transmembrane helix</keyword>
<proteinExistence type="predicted"/>
<feature type="repeat" description="TPR" evidence="3">
    <location>
        <begin position="291"/>
        <end position="324"/>
    </location>
</feature>
<evidence type="ECO:0000256" key="3">
    <source>
        <dbReference type="PROSITE-ProRule" id="PRU00339"/>
    </source>
</evidence>
<dbReference type="PROSITE" id="PS50005">
    <property type="entry name" value="TPR"/>
    <property type="match status" value="2"/>
</dbReference>
<protein>
    <submittedName>
        <fullName evidence="5">Tetratricopeptide repeat protein</fullName>
    </submittedName>
</protein>
<dbReference type="RefSeq" id="WP_217793510.1">
    <property type="nucleotide sequence ID" value="NZ_JAHSPG010000015.1"/>
</dbReference>
<feature type="repeat" description="TPR" evidence="3">
    <location>
        <begin position="54"/>
        <end position="87"/>
    </location>
</feature>
<dbReference type="SMART" id="SM00028">
    <property type="entry name" value="TPR"/>
    <property type="match status" value="6"/>
</dbReference>
<dbReference type="PROSITE" id="PS51257">
    <property type="entry name" value="PROKAR_LIPOPROTEIN"/>
    <property type="match status" value="1"/>
</dbReference>
<keyword evidence="6" id="KW-1185">Reference proteome</keyword>